<dbReference type="AlphaFoldDB" id="A0ABD2P8U3"/>
<organism evidence="2 3">
    <name type="scientific">Cryptolaemus montrouzieri</name>
    <dbReference type="NCBI Taxonomy" id="559131"/>
    <lineage>
        <taxon>Eukaryota</taxon>
        <taxon>Metazoa</taxon>
        <taxon>Ecdysozoa</taxon>
        <taxon>Arthropoda</taxon>
        <taxon>Hexapoda</taxon>
        <taxon>Insecta</taxon>
        <taxon>Pterygota</taxon>
        <taxon>Neoptera</taxon>
        <taxon>Endopterygota</taxon>
        <taxon>Coleoptera</taxon>
        <taxon>Polyphaga</taxon>
        <taxon>Cucujiformia</taxon>
        <taxon>Coccinelloidea</taxon>
        <taxon>Coccinellidae</taxon>
        <taxon>Scymninae</taxon>
        <taxon>Scymnini</taxon>
        <taxon>Cryptolaemus</taxon>
    </lineage>
</organism>
<keyword evidence="3" id="KW-1185">Reference proteome</keyword>
<feature type="region of interest" description="Disordered" evidence="1">
    <location>
        <begin position="1"/>
        <end position="39"/>
    </location>
</feature>
<evidence type="ECO:0000313" key="2">
    <source>
        <dbReference type="EMBL" id="KAL3287126.1"/>
    </source>
</evidence>
<accession>A0ABD2P8U3</accession>
<comment type="caution">
    <text evidence="2">The sequence shown here is derived from an EMBL/GenBank/DDBJ whole genome shotgun (WGS) entry which is preliminary data.</text>
</comment>
<evidence type="ECO:0000256" key="1">
    <source>
        <dbReference type="SAM" id="MobiDB-lite"/>
    </source>
</evidence>
<evidence type="ECO:0000313" key="3">
    <source>
        <dbReference type="Proteomes" id="UP001516400"/>
    </source>
</evidence>
<reference evidence="2 3" key="1">
    <citation type="journal article" date="2021" name="BMC Biol.">
        <title>Horizontally acquired antibacterial genes associated with adaptive radiation of ladybird beetles.</title>
        <authorList>
            <person name="Li H.S."/>
            <person name="Tang X.F."/>
            <person name="Huang Y.H."/>
            <person name="Xu Z.Y."/>
            <person name="Chen M.L."/>
            <person name="Du X.Y."/>
            <person name="Qiu B.Y."/>
            <person name="Chen P.T."/>
            <person name="Zhang W."/>
            <person name="Slipinski A."/>
            <person name="Escalona H.E."/>
            <person name="Waterhouse R.M."/>
            <person name="Zwick A."/>
            <person name="Pang H."/>
        </authorList>
    </citation>
    <scope>NUCLEOTIDE SEQUENCE [LARGE SCALE GENOMIC DNA]</scope>
    <source>
        <strain evidence="2">SYSU2018</strain>
    </source>
</reference>
<protein>
    <submittedName>
        <fullName evidence="2">Uncharacterized protein</fullName>
    </submittedName>
</protein>
<proteinExistence type="predicted"/>
<sequence>MQDCDNDSYTKNDCDENDDESSHTIKSQNSFISRLPPPELNRIESKPKIFCWHSNSWKEDIDLLDSCPSQDFLQEKINLDRLHNSFSYLP</sequence>
<name>A0ABD2P8U3_9CUCU</name>
<dbReference type="Proteomes" id="UP001516400">
    <property type="component" value="Unassembled WGS sequence"/>
</dbReference>
<gene>
    <name evidence="2" type="ORF">HHI36_001607</name>
</gene>
<dbReference type="EMBL" id="JABFTP020000185">
    <property type="protein sequence ID" value="KAL3287126.1"/>
    <property type="molecule type" value="Genomic_DNA"/>
</dbReference>